<sequence length="105" mass="12449">MDESTRGADHCKCSPSVQRPEKLFVKWFSPVLDIEYLTFSYSVYHVQKKKKNRLYGCQLVFDKRRPIQIIVAVLFEKRKLNSTKPIAVRTIYLIYYAFSVIAIRR</sequence>
<dbReference type="EMBL" id="GGMR01015328">
    <property type="protein sequence ID" value="MBY27947.1"/>
    <property type="molecule type" value="Transcribed_RNA"/>
</dbReference>
<feature type="transmembrane region" description="Helical" evidence="1">
    <location>
        <begin position="86"/>
        <end position="103"/>
    </location>
</feature>
<proteinExistence type="predicted"/>
<reference evidence="2" key="1">
    <citation type="submission" date="2018-04" db="EMBL/GenBank/DDBJ databases">
        <title>Transcriptome of Schizaphis graminum biotype I.</title>
        <authorList>
            <person name="Scully E.D."/>
            <person name="Geib S.M."/>
            <person name="Palmer N.A."/>
            <person name="Koch K."/>
            <person name="Bradshaw J."/>
            <person name="Heng-Moss T."/>
            <person name="Sarath G."/>
        </authorList>
    </citation>
    <scope>NUCLEOTIDE SEQUENCE</scope>
</reference>
<evidence type="ECO:0000256" key="1">
    <source>
        <dbReference type="SAM" id="Phobius"/>
    </source>
</evidence>
<evidence type="ECO:0000313" key="2">
    <source>
        <dbReference type="EMBL" id="MBY27947.1"/>
    </source>
</evidence>
<protein>
    <submittedName>
        <fullName evidence="2">Uncharacterized protein</fullName>
    </submittedName>
</protein>
<keyword evidence="1" id="KW-1133">Transmembrane helix</keyword>
<accession>A0A2S2PES0</accession>
<keyword evidence="1" id="KW-0812">Transmembrane</keyword>
<organism evidence="2">
    <name type="scientific">Schizaphis graminum</name>
    <name type="common">Green bug aphid</name>
    <dbReference type="NCBI Taxonomy" id="13262"/>
    <lineage>
        <taxon>Eukaryota</taxon>
        <taxon>Metazoa</taxon>
        <taxon>Ecdysozoa</taxon>
        <taxon>Arthropoda</taxon>
        <taxon>Hexapoda</taxon>
        <taxon>Insecta</taxon>
        <taxon>Pterygota</taxon>
        <taxon>Neoptera</taxon>
        <taxon>Paraneoptera</taxon>
        <taxon>Hemiptera</taxon>
        <taxon>Sternorrhyncha</taxon>
        <taxon>Aphidomorpha</taxon>
        <taxon>Aphidoidea</taxon>
        <taxon>Aphididae</taxon>
        <taxon>Aphidini</taxon>
        <taxon>Schizaphis</taxon>
    </lineage>
</organism>
<keyword evidence="1" id="KW-0472">Membrane</keyword>
<name>A0A2S2PES0_SCHGA</name>
<dbReference type="AlphaFoldDB" id="A0A2S2PES0"/>
<gene>
    <name evidence="2" type="ORF">g.15197</name>
</gene>